<accession>A0A8H3EXJ0</accession>
<dbReference type="Proteomes" id="UP000664169">
    <property type="component" value="Unassembled WGS sequence"/>
</dbReference>
<feature type="compositionally biased region" description="Low complexity" evidence="1">
    <location>
        <begin position="1"/>
        <end position="11"/>
    </location>
</feature>
<protein>
    <submittedName>
        <fullName evidence="2">Uncharacterized protein</fullName>
    </submittedName>
</protein>
<dbReference type="EMBL" id="CAJPDQ010000010">
    <property type="protein sequence ID" value="CAF9915371.1"/>
    <property type="molecule type" value="Genomic_DNA"/>
</dbReference>
<name>A0A8H3EXJ0_9LECA</name>
<reference evidence="2" key="1">
    <citation type="submission" date="2021-03" db="EMBL/GenBank/DDBJ databases">
        <authorList>
            <person name="Tagirdzhanova G."/>
        </authorList>
    </citation>
    <scope>NUCLEOTIDE SEQUENCE</scope>
</reference>
<feature type="compositionally biased region" description="Basic residues" evidence="1">
    <location>
        <begin position="12"/>
        <end position="22"/>
    </location>
</feature>
<evidence type="ECO:0000256" key="1">
    <source>
        <dbReference type="SAM" id="MobiDB-lite"/>
    </source>
</evidence>
<organism evidence="2 3">
    <name type="scientific">Gomphillus americanus</name>
    <dbReference type="NCBI Taxonomy" id="1940652"/>
    <lineage>
        <taxon>Eukaryota</taxon>
        <taxon>Fungi</taxon>
        <taxon>Dikarya</taxon>
        <taxon>Ascomycota</taxon>
        <taxon>Pezizomycotina</taxon>
        <taxon>Lecanoromycetes</taxon>
        <taxon>OSLEUM clade</taxon>
        <taxon>Ostropomycetidae</taxon>
        <taxon>Ostropales</taxon>
        <taxon>Graphidaceae</taxon>
        <taxon>Gomphilloideae</taxon>
        <taxon>Gomphillus</taxon>
    </lineage>
</organism>
<proteinExistence type="predicted"/>
<evidence type="ECO:0000313" key="3">
    <source>
        <dbReference type="Proteomes" id="UP000664169"/>
    </source>
</evidence>
<comment type="caution">
    <text evidence="2">The sequence shown here is derived from an EMBL/GenBank/DDBJ whole genome shotgun (WGS) entry which is preliminary data.</text>
</comment>
<sequence>MPRQAKAAQAKKSNKTNGRKRKSEVLNPESIEVATSDTDEGIVLIAKQVAARSQNQQQKLRKNQQAAFLEEIATINDGIPGMFDNRERNRLVQNKLLRLRELLLRRDELDAALMQHTLDLDKLMSAAQRSLRTVVQTRKDELLVLRKVLMNNTNAQTDDNPVGH</sequence>
<gene>
    <name evidence="2" type="ORF">GOMPHAMPRED_000724</name>
</gene>
<feature type="region of interest" description="Disordered" evidence="1">
    <location>
        <begin position="1"/>
        <end position="30"/>
    </location>
</feature>
<keyword evidence="3" id="KW-1185">Reference proteome</keyword>
<evidence type="ECO:0000313" key="2">
    <source>
        <dbReference type="EMBL" id="CAF9915371.1"/>
    </source>
</evidence>
<dbReference type="AlphaFoldDB" id="A0A8H3EXJ0"/>